<reference evidence="1" key="2">
    <citation type="journal article" date="2015" name="Fish Shellfish Immunol.">
        <title>Early steps in the European eel (Anguilla anguilla)-Vibrio vulnificus interaction in the gills: Role of the RtxA13 toxin.</title>
        <authorList>
            <person name="Callol A."/>
            <person name="Pajuelo D."/>
            <person name="Ebbesson L."/>
            <person name="Teles M."/>
            <person name="MacKenzie S."/>
            <person name="Amaro C."/>
        </authorList>
    </citation>
    <scope>NUCLEOTIDE SEQUENCE</scope>
</reference>
<evidence type="ECO:0000313" key="1">
    <source>
        <dbReference type="EMBL" id="JAH70540.1"/>
    </source>
</evidence>
<proteinExistence type="predicted"/>
<dbReference type="EMBL" id="GBXM01038037">
    <property type="protein sequence ID" value="JAH70540.1"/>
    <property type="molecule type" value="Transcribed_RNA"/>
</dbReference>
<organism evidence="1">
    <name type="scientific">Anguilla anguilla</name>
    <name type="common">European freshwater eel</name>
    <name type="synonym">Muraena anguilla</name>
    <dbReference type="NCBI Taxonomy" id="7936"/>
    <lineage>
        <taxon>Eukaryota</taxon>
        <taxon>Metazoa</taxon>
        <taxon>Chordata</taxon>
        <taxon>Craniata</taxon>
        <taxon>Vertebrata</taxon>
        <taxon>Euteleostomi</taxon>
        <taxon>Actinopterygii</taxon>
        <taxon>Neopterygii</taxon>
        <taxon>Teleostei</taxon>
        <taxon>Anguilliformes</taxon>
        <taxon>Anguillidae</taxon>
        <taxon>Anguilla</taxon>
    </lineage>
</organism>
<accession>A0A0E9UZC1</accession>
<name>A0A0E9UZC1_ANGAN</name>
<reference evidence="1" key="1">
    <citation type="submission" date="2014-11" db="EMBL/GenBank/DDBJ databases">
        <authorList>
            <person name="Amaro Gonzalez C."/>
        </authorList>
    </citation>
    <scope>NUCLEOTIDE SEQUENCE</scope>
</reference>
<dbReference type="AlphaFoldDB" id="A0A0E9UZC1"/>
<protein>
    <submittedName>
        <fullName evidence="1">Uncharacterized protein</fullName>
    </submittedName>
</protein>
<sequence>MMSELMKLDAQQKCSTPKQGGISVIACHASQDS</sequence>